<protein>
    <submittedName>
        <fullName evidence="3">Tripartite tricarboxylate transporter permease</fullName>
    </submittedName>
</protein>
<feature type="transmembrane region" description="Helical" evidence="1">
    <location>
        <begin position="471"/>
        <end position="491"/>
    </location>
</feature>
<keyword evidence="1" id="KW-0472">Membrane</keyword>
<evidence type="ECO:0000256" key="1">
    <source>
        <dbReference type="SAM" id="Phobius"/>
    </source>
</evidence>
<evidence type="ECO:0000313" key="3">
    <source>
        <dbReference type="EMBL" id="MCB8887931.1"/>
    </source>
</evidence>
<keyword evidence="4" id="KW-1185">Reference proteome</keyword>
<dbReference type="InterPro" id="IPR002823">
    <property type="entry name" value="DUF112_TM"/>
</dbReference>
<feature type="transmembrane region" description="Helical" evidence="1">
    <location>
        <begin position="388"/>
        <end position="408"/>
    </location>
</feature>
<evidence type="ECO:0000259" key="2">
    <source>
        <dbReference type="Pfam" id="PF01970"/>
    </source>
</evidence>
<feature type="transmembrane region" description="Helical" evidence="1">
    <location>
        <begin position="356"/>
        <end position="382"/>
    </location>
</feature>
<dbReference type="PANTHER" id="PTHR35342">
    <property type="entry name" value="TRICARBOXYLIC TRANSPORT PROTEIN"/>
    <property type="match status" value="1"/>
</dbReference>
<reference evidence="3 4" key="1">
    <citation type="journal article" date="2021" name="Sci. Rep.">
        <title>Genome analysis of a halophilic bacterium Halomonas malpeensis YU-PRIM-29(T) reveals its exopolysaccharide and pigment producing capabilities.</title>
        <authorList>
            <person name="Athmika"/>
            <person name="Ghate S.D."/>
            <person name="Arun A.B."/>
            <person name="Rao S.S."/>
            <person name="Kumar S.T.A."/>
            <person name="Kandiyil M.K."/>
            <person name="Saptami K."/>
            <person name="Rekha P.D."/>
        </authorList>
    </citation>
    <scope>NUCLEOTIDE SEQUENCE [LARGE SCALE GENOMIC DNA]</scope>
    <source>
        <strain evidence="4">prim 29</strain>
    </source>
</reference>
<dbReference type="PANTHER" id="PTHR35342:SF5">
    <property type="entry name" value="TRICARBOXYLIC TRANSPORT PROTEIN"/>
    <property type="match status" value="1"/>
</dbReference>
<proteinExistence type="predicted"/>
<dbReference type="Pfam" id="PF01970">
    <property type="entry name" value="TctA"/>
    <property type="match status" value="1"/>
</dbReference>
<feature type="transmembrane region" description="Helical" evidence="1">
    <location>
        <begin position="203"/>
        <end position="221"/>
    </location>
</feature>
<name>A0ABS8DNV2_9GAMM</name>
<feature type="transmembrane region" description="Helical" evidence="1">
    <location>
        <begin position="107"/>
        <end position="140"/>
    </location>
</feature>
<gene>
    <name evidence="3" type="ORF">GEV37_02145</name>
</gene>
<organism evidence="3 4">
    <name type="scientific">Vreelandella malpeensis</name>
    <dbReference type="NCBI Taxonomy" id="1172368"/>
    <lineage>
        <taxon>Bacteria</taxon>
        <taxon>Pseudomonadati</taxon>
        <taxon>Pseudomonadota</taxon>
        <taxon>Gammaproteobacteria</taxon>
        <taxon>Oceanospirillales</taxon>
        <taxon>Halomonadaceae</taxon>
        <taxon>Vreelandella</taxon>
    </lineage>
</organism>
<accession>A0ABS8DNV2</accession>
<evidence type="ECO:0000313" key="4">
    <source>
        <dbReference type="Proteomes" id="UP001319882"/>
    </source>
</evidence>
<feature type="transmembrane region" description="Helical" evidence="1">
    <location>
        <begin position="258"/>
        <end position="283"/>
    </location>
</feature>
<keyword evidence="1" id="KW-1133">Transmembrane helix</keyword>
<feature type="domain" description="DUF112" evidence="2">
    <location>
        <begin position="21"/>
        <end position="440"/>
    </location>
</feature>
<comment type="caution">
    <text evidence="3">The sequence shown here is derived from an EMBL/GenBank/DDBJ whole genome shotgun (WGS) entry which is preliminary data.</text>
</comment>
<dbReference type="RefSeq" id="WP_227388529.1">
    <property type="nucleotide sequence ID" value="NZ_JBHSCJ010000003.1"/>
</dbReference>
<keyword evidence="1" id="KW-0812">Transmembrane</keyword>
<sequence length="500" mass="52537">MDFFGNLGLGLQTALSLTNVFYCFVGVFLGTLLGVIPGIGVLAAISMLFPITFHMEPTSALIMLAGIWYGTSYGGSTASILLNVPGTPANAVVCLDGYPMAQQGRGAVALFMTTVASFVGGSIGIVILTLFAPVIAQYALSMGSAEYFSLMLLGLVAATGIADGSAVKGFVMVMLGIFLGGIGTDVYTGTQRFAFGIPELGDGISLVALAMGVFGVAELIISVGSVKGKRFESSDLTLRAMKPTRDDMKRSWRPMLRGSGIGSFFGALPGTGPSLAAFIAYAIEKRTARDPSRFGKGAIEGITAPESANNAADQTSFIPTLALGIPGSPTMALMLGALIIHGITPGPGLMTEQPSLFWGLVMSFWIGNVLLVILNVPLIGIWVRLLAVPYHLLFPAVLMFICLGTYSVNNSTFDVLLVMVFGALGVGMRKLAFPAAPLILGFVLGPMMEDHFRRAMLLSSGEFATFVQRPISATLLAITAALVLWSTLSALRARRRSTSQ</sequence>
<feature type="transmembrane region" description="Helical" evidence="1">
    <location>
        <begin position="20"/>
        <end position="49"/>
    </location>
</feature>
<feature type="transmembrane region" description="Helical" evidence="1">
    <location>
        <begin position="61"/>
        <end position="82"/>
    </location>
</feature>
<feature type="transmembrane region" description="Helical" evidence="1">
    <location>
        <begin position="415"/>
        <end position="444"/>
    </location>
</feature>
<dbReference type="EMBL" id="WHVL01000001">
    <property type="protein sequence ID" value="MCB8887931.1"/>
    <property type="molecule type" value="Genomic_DNA"/>
</dbReference>
<dbReference type="Proteomes" id="UP001319882">
    <property type="component" value="Unassembled WGS sequence"/>
</dbReference>
<feature type="transmembrane region" description="Helical" evidence="1">
    <location>
        <begin position="323"/>
        <end position="344"/>
    </location>
</feature>
<feature type="transmembrane region" description="Helical" evidence="1">
    <location>
        <begin position="152"/>
        <end position="183"/>
    </location>
</feature>